<dbReference type="InterPro" id="IPR010730">
    <property type="entry name" value="HET"/>
</dbReference>
<gene>
    <name evidence="2" type="ORF">TCE0_023r07142</name>
</gene>
<protein>
    <recommendedName>
        <fullName evidence="1">Heterokaryon incompatibility domain-containing protein</fullName>
    </recommendedName>
</protein>
<reference evidence="3" key="1">
    <citation type="journal article" date="2015" name="Genome Announc.">
        <title>Draft genome sequence of Talaromyces cellulolyticus strain Y-94, a source of lignocellulosic biomass-degrading enzymes.</title>
        <authorList>
            <person name="Fujii T."/>
            <person name="Koike H."/>
            <person name="Sawayama S."/>
            <person name="Yano S."/>
            <person name="Inoue H."/>
        </authorList>
    </citation>
    <scope>NUCLEOTIDE SEQUENCE [LARGE SCALE GENOMIC DNA]</scope>
    <source>
        <strain evidence="3">Y-94</strain>
    </source>
</reference>
<dbReference type="EMBL" id="DF933819">
    <property type="protein sequence ID" value="GAM37317.1"/>
    <property type="molecule type" value="Genomic_DNA"/>
</dbReference>
<organism evidence="2 3">
    <name type="scientific">Talaromyces pinophilus</name>
    <name type="common">Penicillium pinophilum</name>
    <dbReference type="NCBI Taxonomy" id="128442"/>
    <lineage>
        <taxon>Eukaryota</taxon>
        <taxon>Fungi</taxon>
        <taxon>Dikarya</taxon>
        <taxon>Ascomycota</taxon>
        <taxon>Pezizomycotina</taxon>
        <taxon>Eurotiomycetes</taxon>
        <taxon>Eurotiomycetidae</taxon>
        <taxon>Eurotiales</taxon>
        <taxon>Trichocomaceae</taxon>
        <taxon>Talaromyces</taxon>
        <taxon>Talaromyces sect. Talaromyces</taxon>
    </lineage>
</organism>
<accession>A0A0B8N0V0</accession>
<dbReference type="AlphaFoldDB" id="A0A0B8N0V0"/>
<evidence type="ECO:0000313" key="2">
    <source>
        <dbReference type="EMBL" id="GAM37317.1"/>
    </source>
</evidence>
<feature type="domain" description="Heterokaryon incompatibility" evidence="1">
    <location>
        <begin position="270"/>
        <end position="385"/>
    </location>
</feature>
<dbReference type="PANTHER" id="PTHR39596">
    <property type="match status" value="1"/>
</dbReference>
<dbReference type="PANTHER" id="PTHR39596:SF2">
    <property type="entry name" value="HET DOMAIN PROTEIN (AFU_ORTHOLOGUE AFUA_1G17550)-RELATED"/>
    <property type="match status" value="1"/>
</dbReference>
<dbReference type="Pfam" id="PF06985">
    <property type="entry name" value="HET"/>
    <property type="match status" value="1"/>
</dbReference>
<proteinExistence type="predicted"/>
<evidence type="ECO:0000313" key="3">
    <source>
        <dbReference type="Proteomes" id="UP000053095"/>
    </source>
</evidence>
<name>A0A0B8N0V0_TALPI</name>
<sequence>MAEHLYFPDSPLKPLRIEYDGPQYDGGDWNDFPTRYGWRNETGTMELFYQHRFPPEKHEKQYLTTAKLHQYVENVKEWERNKWGERSFTIVEKVCQEISRYDKILRDDMKLAIRLICHALWNISVKRNGSKQKSVHVQKWFLSQEYEAGLLLQSGWCLWETTKSRYTGGSVDTLAYLLQLTRKKPAWDKKTHDACKKTECVANNINESEYVTRHVTEECNCGHLHAVVEELHGVLNDGGVPLISITPPSGQSEDEGFKLEVVRKRAGRQYVAISHVWSDGLGNANGNSLPQCQIQLLYERARSLVTGKEYVPHYSGGPYAQIHTSATRLVHFISNQARGKDESVLVWIDTLCIPHQRDVRSLAIQRIREVYLDAYRTMILDSEMRQIESGSTPLVQLLLRVVYCSGWIRRLWTLQEGLAAKSRLYVLFSDKAINISTIADELLTKHDKDKLPVLQENLTFFAMSVWFSFFKNTIDYASKFEKFVEVVTSPFMGRAITEDGLLATNWHNVAMRAATKPGDRPIILAGVLNLDVKPILDVKGGPEERMRAFYGMLAEFPPGILFMAEPRFEDDGMRWAVKACQYAGEPMFLGSGTAKITPRGLQVSTLPSWLFSSEVALDLSIEGVHDEHQAWVRWLAEHKLEDVTEPNLCHLKLENSFNLEPEKRYGLILQEPTERFTRVLWACALVEFQSVEGEDVHYTRHVAVGHVRRVTSWDNLPHVGYLLPFSWASLQKRAWVVG</sequence>
<dbReference type="Proteomes" id="UP000053095">
    <property type="component" value="Unassembled WGS sequence"/>
</dbReference>
<evidence type="ECO:0000259" key="1">
    <source>
        <dbReference type="Pfam" id="PF06985"/>
    </source>
</evidence>
<keyword evidence="3" id="KW-1185">Reference proteome</keyword>